<dbReference type="Proteomes" id="UP001233999">
    <property type="component" value="Unassembled WGS sequence"/>
</dbReference>
<gene>
    <name evidence="16" type="ORF">L9F63_006188</name>
</gene>
<keyword evidence="8" id="KW-0175">Coiled coil</keyword>
<feature type="transmembrane region" description="Helical" evidence="14">
    <location>
        <begin position="1010"/>
        <end position="1030"/>
    </location>
</feature>
<evidence type="ECO:0000259" key="15">
    <source>
        <dbReference type="Pfam" id="PF23000"/>
    </source>
</evidence>
<dbReference type="Pfam" id="PF03142">
    <property type="entry name" value="Chitin_synth_2"/>
    <property type="match status" value="1"/>
</dbReference>
<feature type="transmembrane region" description="Helical" evidence="14">
    <location>
        <begin position="405"/>
        <end position="428"/>
    </location>
</feature>
<comment type="subcellular location">
    <subcellularLocation>
        <location evidence="1">Cell membrane</location>
        <topology evidence="1">Multi-pass membrane protein</topology>
    </subcellularLocation>
</comment>
<dbReference type="GO" id="GO:0004100">
    <property type="term" value="F:chitin synthase activity"/>
    <property type="evidence" value="ECO:0007669"/>
    <property type="project" value="UniProtKB-EC"/>
</dbReference>
<evidence type="ECO:0000256" key="4">
    <source>
        <dbReference type="ARBA" id="ARBA00022676"/>
    </source>
</evidence>
<keyword evidence="17" id="KW-1185">Reference proteome</keyword>
<feature type="transmembrane region" description="Helical" evidence="14">
    <location>
        <begin position="1042"/>
        <end position="1061"/>
    </location>
</feature>
<reference evidence="16" key="1">
    <citation type="journal article" date="2023" name="IScience">
        <title>Live-bearing cockroach genome reveals convergent evolutionary mechanisms linked to viviparity in insects and beyond.</title>
        <authorList>
            <person name="Fouks B."/>
            <person name="Harrison M.C."/>
            <person name="Mikhailova A.A."/>
            <person name="Marchal E."/>
            <person name="English S."/>
            <person name="Carruthers M."/>
            <person name="Jennings E.C."/>
            <person name="Chiamaka E.L."/>
            <person name="Frigard R.A."/>
            <person name="Pippel M."/>
            <person name="Attardo G.M."/>
            <person name="Benoit J.B."/>
            <person name="Bornberg-Bauer E."/>
            <person name="Tobe S.S."/>
        </authorList>
    </citation>
    <scope>NUCLEOTIDE SEQUENCE</scope>
    <source>
        <strain evidence="16">Stay&amp;Tobe</strain>
    </source>
</reference>
<dbReference type="InterPro" id="IPR055120">
    <property type="entry name" value="Chs-1/2_IV_N"/>
</dbReference>
<keyword evidence="3" id="KW-1003">Cell membrane</keyword>
<evidence type="ECO:0000256" key="5">
    <source>
        <dbReference type="ARBA" id="ARBA00022679"/>
    </source>
</evidence>
<feature type="transmembrane region" description="Helical" evidence="14">
    <location>
        <begin position="956"/>
        <end position="973"/>
    </location>
</feature>
<evidence type="ECO:0000256" key="2">
    <source>
        <dbReference type="ARBA" id="ARBA00012543"/>
    </source>
</evidence>
<comment type="catalytic activity">
    <reaction evidence="12">
        <text>[(1-&gt;4)-N-acetyl-beta-D-glucosaminyl](n) + UDP-N-acetyl-alpha-D-glucosamine = [(1-&gt;4)-N-acetyl-beta-D-glucosaminyl](n+1) + UDP + H(+)</text>
        <dbReference type="Rhea" id="RHEA:16637"/>
        <dbReference type="Rhea" id="RHEA-COMP:9593"/>
        <dbReference type="Rhea" id="RHEA-COMP:9595"/>
        <dbReference type="ChEBI" id="CHEBI:15378"/>
        <dbReference type="ChEBI" id="CHEBI:17029"/>
        <dbReference type="ChEBI" id="CHEBI:57705"/>
        <dbReference type="ChEBI" id="CHEBI:58223"/>
        <dbReference type="EC" id="2.4.1.16"/>
    </reaction>
</comment>
<protein>
    <recommendedName>
        <fullName evidence="2">chitin synthase</fullName>
        <ecNumber evidence="2">2.4.1.16</ecNumber>
    </recommendedName>
</protein>
<evidence type="ECO:0000256" key="13">
    <source>
        <dbReference type="SAM" id="MobiDB-lite"/>
    </source>
</evidence>
<feature type="transmembrane region" description="Helical" evidence="14">
    <location>
        <begin position="301"/>
        <end position="325"/>
    </location>
</feature>
<feature type="transmembrane region" description="Helical" evidence="14">
    <location>
        <begin position="168"/>
        <end position="188"/>
    </location>
</feature>
<feature type="transmembrane region" description="Helical" evidence="14">
    <location>
        <begin position="261"/>
        <end position="280"/>
    </location>
</feature>
<feature type="transmembrane region" description="Helical" evidence="14">
    <location>
        <begin position="380"/>
        <end position="398"/>
    </location>
</feature>
<keyword evidence="6 14" id="KW-0812">Transmembrane</keyword>
<feature type="region of interest" description="Disordered" evidence="13">
    <location>
        <begin position="1"/>
        <end position="28"/>
    </location>
</feature>
<keyword evidence="10" id="KW-0325">Glycoprotein</keyword>
<dbReference type="AlphaFoldDB" id="A0AAD8E553"/>
<feature type="region of interest" description="Disordered" evidence="13">
    <location>
        <begin position="1162"/>
        <end position="1208"/>
    </location>
</feature>
<evidence type="ECO:0000256" key="7">
    <source>
        <dbReference type="ARBA" id="ARBA00022989"/>
    </source>
</evidence>
<dbReference type="SUPFAM" id="SSF53448">
    <property type="entry name" value="Nucleotide-diphospho-sugar transferases"/>
    <property type="match status" value="1"/>
</dbReference>
<keyword evidence="9 14" id="KW-0472">Membrane</keyword>
<dbReference type="InterPro" id="IPR004835">
    <property type="entry name" value="Chitin_synth"/>
</dbReference>
<feature type="transmembrane region" description="Helical" evidence="14">
    <location>
        <begin position="71"/>
        <end position="94"/>
    </location>
</feature>
<proteinExistence type="inferred from homology"/>
<evidence type="ECO:0000256" key="11">
    <source>
        <dbReference type="ARBA" id="ARBA00046329"/>
    </source>
</evidence>
<organism evidence="16 17">
    <name type="scientific">Diploptera punctata</name>
    <name type="common">Pacific beetle cockroach</name>
    <dbReference type="NCBI Taxonomy" id="6984"/>
    <lineage>
        <taxon>Eukaryota</taxon>
        <taxon>Metazoa</taxon>
        <taxon>Ecdysozoa</taxon>
        <taxon>Arthropoda</taxon>
        <taxon>Hexapoda</taxon>
        <taxon>Insecta</taxon>
        <taxon>Pterygota</taxon>
        <taxon>Neoptera</taxon>
        <taxon>Polyneoptera</taxon>
        <taxon>Dictyoptera</taxon>
        <taxon>Blattodea</taxon>
        <taxon>Blaberoidea</taxon>
        <taxon>Blaberidae</taxon>
        <taxon>Diplopterinae</taxon>
        <taxon>Diploptera</taxon>
    </lineage>
</organism>
<accession>A0AAD8E553</accession>
<evidence type="ECO:0000256" key="10">
    <source>
        <dbReference type="ARBA" id="ARBA00023180"/>
    </source>
</evidence>
<evidence type="ECO:0000256" key="3">
    <source>
        <dbReference type="ARBA" id="ARBA00022475"/>
    </source>
</evidence>
<feature type="transmembrane region" description="Helical" evidence="14">
    <location>
        <begin position="980"/>
        <end position="1004"/>
    </location>
</feature>
<feature type="domain" description="Chitin synthase chs-1/2 N-terminal putative transporter" evidence="15">
    <location>
        <begin position="64"/>
        <end position="339"/>
    </location>
</feature>
<dbReference type="PANTHER" id="PTHR22914">
    <property type="entry name" value="CHITIN SYNTHASE"/>
    <property type="match status" value="1"/>
</dbReference>
<feature type="transmembrane region" description="Helical" evidence="14">
    <location>
        <begin position="916"/>
        <end position="944"/>
    </location>
</feature>
<reference evidence="16" key="2">
    <citation type="submission" date="2023-05" db="EMBL/GenBank/DDBJ databases">
        <authorList>
            <person name="Fouks B."/>
        </authorList>
    </citation>
    <scope>NUCLEOTIDE SEQUENCE</scope>
    <source>
        <strain evidence="16">Stay&amp;Tobe</strain>
        <tissue evidence="16">Testes</tissue>
    </source>
</reference>
<feature type="transmembrane region" description="Helical" evidence="14">
    <location>
        <begin position="468"/>
        <end position="487"/>
    </location>
</feature>
<dbReference type="Pfam" id="PF23000">
    <property type="entry name" value="ChitinSynthase_IV_N"/>
    <property type="match status" value="1"/>
</dbReference>
<evidence type="ECO:0000256" key="9">
    <source>
        <dbReference type="ARBA" id="ARBA00023136"/>
    </source>
</evidence>
<feature type="compositionally biased region" description="Polar residues" evidence="13">
    <location>
        <begin position="1"/>
        <end position="12"/>
    </location>
</feature>
<comment type="similarity">
    <text evidence="11">Belongs to the chitin synthase family. Class IV subfamily.</text>
</comment>
<dbReference type="CDD" id="cd04190">
    <property type="entry name" value="Chitin_synth_C"/>
    <property type="match status" value="1"/>
</dbReference>
<dbReference type="InterPro" id="IPR029044">
    <property type="entry name" value="Nucleotide-diphossugar_trans"/>
</dbReference>
<comment type="caution">
    <text evidence="16">The sequence shown here is derived from an EMBL/GenBank/DDBJ whole genome shotgun (WGS) entry which is preliminary data.</text>
</comment>
<feature type="non-terminal residue" evidence="16">
    <location>
        <position position="1275"/>
    </location>
</feature>
<name>A0AAD8E553_DIPPU</name>
<dbReference type="FunFam" id="3.90.550.10:FF:000139">
    <property type="entry name" value="Chitin synthase 8"/>
    <property type="match status" value="1"/>
</dbReference>
<evidence type="ECO:0000313" key="17">
    <source>
        <dbReference type="Proteomes" id="UP001233999"/>
    </source>
</evidence>
<dbReference type="PANTHER" id="PTHR22914:SF14">
    <property type="entry name" value="CHITIN SYNTHASE"/>
    <property type="match status" value="1"/>
</dbReference>
<evidence type="ECO:0000256" key="1">
    <source>
        <dbReference type="ARBA" id="ARBA00004651"/>
    </source>
</evidence>
<dbReference type="EMBL" id="JASPKZ010009370">
    <property type="protein sequence ID" value="KAJ9577214.1"/>
    <property type="molecule type" value="Genomic_DNA"/>
</dbReference>
<dbReference type="GO" id="GO:0006031">
    <property type="term" value="P:chitin biosynthetic process"/>
    <property type="evidence" value="ECO:0007669"/>
    <property type="project" value="TreeGrafter"/>
</dbReference>
<evidence type="ECO:0000256" key="14">
    <source>
        <dbReference type="SAM" id="Phobius"/>
    </source>
</evidence>
<evidence type="ECO:0000256" key="12">
    <source>
        <dbReference type="ARBA" id="ARBA00048014"/>
    </source>
</evidence>
<keyword evidence="4" id="KW-0328">Glycosyltransferase</keyword>
<dbReference type="Gene3D" id="3.90.550.10">
    <property type="entry name" value="Spore Coat Polysaccharide Biosynthesis Protein SpsA, Chain A"/>
    <property type="match status" value="1"/>
</dbReference>
<keyword evidence="5" id="KW-0808">Transferase</keyword>
<dbReference type="EC" id="2.4.1.16" evidence="2"/>
<evidence type="ECO:0000256" key="6">
    <source>
        <dbReference type="ARBA" id="ARBA00022692"/>
    </source>
</evidence>
<feature type="non-terminal residue" evidence="16">
    <location>
        <position position="1"/>
    </location>
</feature>
<feature type="transmembrane region" description="Helical" evidence="14">
    <location>
        <begin position="194"/>
        <end position="215"/>
    </location>
</feature>
<feature type="compositionally biased region" description="Acidic residues" evidence="13">
    <location>
        <begin position="1188"/>
        <end position="1204"/>
    </location>
</feature>
<sequence length="1275" mass="147237">LLKMKNNSNNIHGSDDDNYSDAESSSLLGNGHRPVPAKKEWDVFSNTPPVILTGSMADQTCIKISLKIVKLLAYIITFICVLGGSVVSKGTVLFMTSQLRENRYIPYCNATIEKQREFTVTLPEVERVGWFWCLFFAYIVPEIMTFFRSMRMCFFKNTPKPRLYEFMVVAVPETLHAVGTGILIFLVFPHLDVIKAAMLTNCVCFVPGVLGLLRFIPYFNQDKKQGLSIMDLLKLFLNMTAVAAQITGFVVWPLLENNLKLWMIPVAVALISCGWWENFMPAAEKYSVRDNFMKRLKDTRYYTYMYVSVWKILCMFGTMLVISFVEYDMLGNLFDMFVDTFNARNINVTEVLSYNNSGLPNRGDAVSDVTNWPVEASYNSALWVLLIHVLASYISYITGKFACKILIQSIGFALPVNLAVPVVITLLVTLCGLRNGDPCYFRDIIPDYLFFNSPNYYLLDSYLANDYAWIWLLWLLSQTWISIHIWMPKVDRLMSTEMLFNLPMYDSLLMDQSLAFNRKHDDGFQIDSSELDEVWREEEYAQQHRVEEEEAGEKNNPEREADRVRRVYACATMWHETPDEMMQMLKSIFRMDADQCARRIAQKHMKIVDPDYYEFETNIFFDDAFVLRKPINDEDIVEDVVVNDFVIDFVNTIGKAAREVHGTEVLLKSPVKYPTPYGGRLVWTLPGKTKLVVHLKDKDKIRHKKRWSQVMYMYYLLGHRLMELSINSKRKAVIARNTFILALDGDIDFKPEAVLLLLDLMKKDPNLGAACGRIHPVGSGAMVWYQIFEYAIGHWMQKATEHVIGCVLCSPGCFSLFRGEALMDDAVMNKYTTTSSEAKDFVQYDQGEDRWLCTLLLQRGYRVEYSAASDAYTHCPEEFDEFYNQRRRWVPSTMANIFDLLGDYKRTVKVNDNISFIYIVYQIVLMVGSILGPGSIFLMLVGAFVSAFKIDNWTSFSYNIIPVLTFMFVCFVCKSNVQLFFAKVISAIYGLVMMAVLVGIMLQINEDGPLAPSSLFFFMVAAEMVIAAFLHPQEFYCLPAGIIYYVTIPSMYLLLIVYSIFNLNNVSWGTREVPVQLSKAEMERKRKEEENAKKNAKKDNAFMSFLRKEKEGAEEEGSFELQFAGLFKCMLCTYPKASEEKVQLMRIADSIERVSRKIENIERNPSPRVHAPGRRRTTVNLNKKDLESLAEDDEEETSDQDTDPYTENTVRYKGRRDEVNPFWIDYHEELRKGGIEFLGTREKQFWRDLIDKYLFVLIKEEKLDKIILSHIYVFL</sequence>
<evidence type="ECO:0000256" key="8">
    <source>
        <dbReference type="ARBA" id="ARBA00023054"/>
    </source>
</evidence>
<evidence type="ECO:0000313" key="16">
    <source>
        <dbReference type="EMBL" id="KAJ9577214.1"/>
    </source>
</evidence>
<dbReference type="GO" id="GO:0005886">
    <property type="term" value="C:plasma membrane"/>
    <property type="evidence" value="ECO:0007669"/>
    <property type="project" value="UniProtKB-SubCell"/>
</dbReference>
<keyword evidence="7 14" id="KW-1133">Transmembrane helix</keyword>
<feature type="transmembrane region" description="Helical" evidence="14">
    <location>
        <begin position="235"/>
        <end position="255"/>
    </location>
</feature>
<feature type="transmembrane region" description="Helical" evidence="14">
    <location>
        <begin position="129"/>
        <end position="147"/>
    </location>
</feature>